<accession>A0ACD3AZT3</accession>
<evidence type="ECO:0000313" key="1">
    <source>
        <dbReference type="EMBL" id="TFK71045.1"/>
    </source>
</evidence>
<name>A0ACD3AZT3_9AGAR</name>
<dbReference type="EMBL" id="ML208303">
    <property type="protein sequence ID" value="TFK71045.1"/>
    <property type="molecule type" value="Genomic_DNA"/>
</dbReference>
<dbReference type="Proteomes" id="UP000308600">
    <property type="component" value="Unassembled WGS sequence"/>
</dbReference>
<protein>
    <submittedName>
        <fullName evidence="1">Uncharacterized protein</fullName>
    </submittedName>
</protein>
<organism evidence="1 2">
    <name type="scientific">Pluteus cervinus</name>
    <dbReference type="NCBI Taxonomy" id="181527"/>
    <lineage>
        <taxon>Eukaryota</taxon>
        <taxon>Fungi</taxon>
        <taxon>Dikarya</taxon>
        <taxon>Basidiomycota</taxon>
        <taxon>Agaricomycotina</taxon>
        <taxon>Agaricomycetes</taxon>
        <taxon>Agaricomycetidae</taxon>
        <taxon>Agaricales</taxon>
        <taxon>Pluteineae</taxon>
        <taxon>Pluteaceae</taxon>
        <taxon>Pluteus</taxon>
    </lineage>
</organism>
<reference evidence="1 2" key="1">
    <citation type="journal article" date="2019" name="Nat. Ecol. Evol.">
        <title>Megaphylogeny resolves global patterns of mushroom evolution.</title>
        <authorList>
            <person name="Varga T."/>
            <person name="Krizsan K."/>
            <person name="Foldi C."/>
            <person name="Dima B."/>
            <person name="Sanchez-Garcia M."/>
            <person name="Sanchez-Ramirez S."/>
            <person name="Szollosi G.J."/>
            <person name="Szarkandi J.G."/>
            <person name="Papp V."/>
            <person name="Albert L."/>
            <person name="Andreopoulos W."/>
            <person name="Angelini C."/>
            <person name="Antonin V."/>
            <person name="Barry K.W."/>
            <person name="Bougher N.L."/>
            <person name="Buchanan P."/>
            <person name="Buyck B."/>
            <person name="Bense V."/>
            <person name="Catcheside P."/>
            <person name="Chovatia M."/>
            <person name="Cooper J."/>
            <person name="Damon W."/>
            <person name="Desjardin D."/>
            <person name="Finy P."/>
            <person name="Geml J."/>
            <person name="Haridas S."/>
            <person name="Hughes K."/>
            <person name="Justo A."/>
            <person name="Karasinski D."/>
            <person name="Kautmanova I."/>
            <person name="Kiss B."/>
            <person name="Kocsube S."/>
            <person name="Kotiranta H."/>
            <person name="LaButti K.M."/>
            <person name="Lechner B.E."/>
            <person name="Liimatainen K."/>
            <person name="Lipzen A."/>
            <person name="Lukacs Z."/>
            <person name="Mihaltcheva S."/>
            <person name="Morgado L.N."/>
            <person name="Niskanen T."/>
            <person name="Noordeloos M.E."/>
            <person name="Ohm R.A."/>
            <person name="Ortiz-Santana B."/>
            <person name="Ovrebo C."/>
            <person name="Racz N."/>
            <person name="Riley R."/>
            <person name="Savchenko A."/>
            <person name="Shiryaev A."/>
            <person name="Soop K."/>
            <person name="Spirin V."/>
            <person name="Szebenyi C."/>
            <person name="Tomsovsky M."/>
            <person name="Tulloss R.E."/>
            <person name="Uehling J."/>
            <person name="Grigoriev I.V."/>
            <person name="Vagvolgyi C."/>
            <person name="Papp T."/>
            <person name="Martin F.M."/>
            <person name="Miettinen O."/>
            <person name="Hibbett D.S."/>
            <person name="Nagy L.G."/>
        </authorList>
    </citation>
    <scope>NUCLEOTIDE SEQUENCE [LARGE SCALE GENOMIC DNA]</scope>
    <source>
        <strain evidence="1 2">NL-1719</strain>
    </source>
</reference>
<gene>
    <name evidence="1" type="ORF">BDN72DRAFT_877353</name>
</gene>
<proteinExistence type="predicted"/>
<evidence type="ECO:0000313" key="2">
    <source>
        <dbReference type="Proteomes" id="UP000308600"/>
    </source>
</evidence>
<sequence length="680" mass="76471">MGAGAVGKTQPPPQELAKVFTKTETTSSIGCITWPRNFGIVNFTLGNSSTRGMVLRLVYVLPTPGPSRLSAVALKAMVAMRVIFEDDRDLVRSGSGSILPRLRGVNLPARSQNGAMHVSLCLYEYLYSLYRSEMDMSGDEFISGNFKVPSIIWYDAGGDVQAIGAGAIRDGIEEEAEDGQWNKVEWFKLHLRPKSLDSDEVSQFAEKIPPIPPSKTIVDVFADFFDYLYRSSRAYIEEHHSSGRLLWSSVESKIEFVLSHPNGWEGPQQGQMREAAILAGLVPDTKEGKDRIHFVTEGEASLHFCISKNLMPESIESGARLMVVDAGGGTIDISTYEKAMDEMRFEEVAAPQCKLRGSIFVTQHARKHLKEYLSDSPFLRDVPDIVRNFDKSTKLRFRRAEEPAFVKFGSSRDNDPAHNIRSGQLKLKGDVVATFFQSSIDCITRTILEHRRDHDISVVFLVGGFAASDWLFNKVQEATKSFNITISRPDSHINKAVADGAVSFYVDHFVSTRVAKYHYGVGKSIYYDSSRSDHLARKHKIYTSAANYLLLPDGFCITLPKGTQVHEDKEFREIYFHSTVSLKDLGHVFSPIIFYRGPLDHPQWLDENPDDFQKLCTIEADIELDHEAATLREAPDGQTYYSVEYSVIFLFGLTEFKAQLAWMEHGIERRSPAQVIWTTN</sequence>
<keyword evidence="2" id="KW-1185">Reference proteome</keyword>